<sequence length="255" mass="29239">MGSTVTDNTNYSMLQAQVESQEPSQKRFVPMEERPDTSLLPAELMPPISGGKYSTTYRGIPLLKDPFHFTVVPQLLWELRPRTIFEFGAYHGGSALWMADLMKLYDSESRVLSLDIDLTKLESLARKHRPDIEFIEGNVFDVETHFPGERLKKLPHPWLLSEDSHVNMIGVLEHFHKFMQPGDYLCIEDTNPAGPQISGQGVVKKLGYVEWGSAKLDDLKRFVQNHPGKYLVDRKYTDFYGSNVTWNTNGFLQRF</sequence>
<keyword evidence="1 4" id="KW-0489">Methyltransferase</keyword>
<dbReference type="GO" id="GO:0008168">
    <property type="term" value="F:methyltransferase activity"/>
    <property type="evidence" value="ECO:0007669"/>
    <property type="project" value="UniProtKB-KW"/>
</dbReference>
<dbReference type="PANTHER" id="PTHR40048:SF1">
    <property type="entry name" value="RHAMNOSYL O-METHYLTRANSFERASE"/>
    <property type="match status" value="1"/>
</dbReference>
<dbReference type="GO" id="GO:0008610">
    <property type="term" value="P:lipid biosynthetic process"/>
    <property type="evidence" value="ECO:0007669"/>
    <property type="project" value="InterPro"/>
</dbReference>
<keyword evidence="5" id="KW-1185">Reference proteome</keyword>
<dbReference type="SUPFAM" id="SSF53335">
    <property type="entry name" value="S-adenosyl-L-methionine-dependent methyltransferases"/>
    <property type="match status" value="1"/>
</dbReference>
<evidence type="ECO:0000313" key="4">
    <source>
        <dbReference type="EMBL" id="PFX19286.1"/>
    </source>
</evidence>
<evidence type="ECO:0000313" key="5">
    <source>
        <dbReference type="Proteomes" id="UP000225706"/>
    </source>
</evidence>
<dbReference type="AlphaFoldDB" id="A0A2B4RQ26"/>
<dbReference type="GO" id="GO:0032259">
    <property type="term" value="P:methylation"/>
    <property type="evidence" value="ECO:0007669"/>
    <property type="project" value="UniProtKB-KW"/>
</dbReference>
<dbReference type="GO" id="GO:0005886">
    <property type="term" value="C:plasma membrane"/>
    <property type="evidence" value="ECO:0007669"/>
    <property type="project" value="TreeGrafter"/>
</dbReference>
<feature type="region of interest" description="Disordered" evidence="3">
    <location>
        <begin position="1"/>
        <end position="33"/>
    </location>
</feature>
<evidence type="ECO:0000256" key="2">
    <source>
        <dbReference type="ARBA" id="ARBA00022679"/>
    </source>
</evidence>
<proteinExistence type="predicted"/>
<evidence type="ECO:0000256" key="1">
    <source>
        <dbReference type="ARBA" id="ARBA00022603"/>
    </source>
</evidence>
<dbReference type="Pfam" id="PF04989">
    <property type="entry name" value="RMNT_CmcI"/>
    <property type="match status" value="1"/>
</dbReference>
<name>A0A2B4RQ26_STYPI</name>
<dbReference type="Proteomes" id="UP000225706">
    <property type="component" value="Unassembled WGS sequence"/>
</dbReference>
<dbReference type="PANTHER" id="PTHR40048">
    <property type="entry name" value="RHAMNOSYL O-METHYLTRANSFERASE"/>
    <property type="match status" value="1"/>
</dbReference>
<keyword evidence="2 4" id="KW-0808">Transferase</keyword>
<reference evidence="5" key="1">
    <citation type="journal article" date="2017" name="bioRxiv">
        <title>Comparative analysis of the genomes of Stylophora pistillata and Acropora digitifera provides evidence for extensive differences between species of corals.</title>
        <authorList>
            <person name="Voolstra C.R."/>
            <person name="Li Y."/>
            <person name="Liew Y.J."/>
            <person name="Baumgarten S."/>
            <person name="Zoccola D."/>
            <person name="Flot J.-F."/>
            <person name="Tambutte S."/>
            <person name="Allemand D."/>
            <person name="Aranda M."/>
        </authorList>
    </citation>
    <scope>NUCLEOTIDE SEQUENCE [LARGE SCALE GENOMIC DNA]</scope>
</reference>
<dbReference type="InterPro" id="IPR029063">
    <property type="entry name" value="SAM-dependent_MTases_sf"/>
</dbReference>
<organism evidence="4 5">
    <name type="scientific">Stylophora pistillata</name>
    <name type="common">Smooth cauliflower coral</name>
    <dbReference type="NCBI Taxonomy" id="50429"/>
    <lineage>
        <taxon>Eukaryota</taxon>
        <taxon>Metazoa</taxon>
        <taxon>Cnidaria</taxon>
        <taxon>Anthozoa</taxon>
        <taxon>Hexacorallia</taxon>
        <taxon>Scleractinia</taxon>
        <taxon>Astrocoeniina</taxon>
        <taxon>Pocilloporidae</taxon>
        <taxon>Stylophora</taxon>
    </lineage>
</organism>
<dbReference type="OrthoDB" id="186626at2759"/>
<dbReference type="EMBL" id="LSMT01000368">
    <property type="protein sequence ID" value="PFX19286.1"/>
    <property type="molecule type" value="Genomic_DNA"/>
</dbReference>
<protein>
    <submittedName>
        <fullName evidence="4">Rhamnosyl O-methyltransferase</fullName>
    </submittedName>
</protein>
<accession>A0A2B4RQ26</accession>
<evidence type="ECO:0000256" key="3">
    <source>
        <dbReference type="SAM" id="MobiDB-lite"/>
    </source>
</evidence>
<feature type="compositionally biased region" description="Polar residues" evidence="3">
    <location>
        <begin position="1"/>
        <end position="23"/>
    </location>
</feature>
<dbReference type="Gene3D" id="3.40.50.150">
    <property type="entry name" value="Vaccinia Virus protein VP39"/>
    <property type="match status" value="1"/>
</dbReference>
<dbReference type="InterPro" id="IPR007072">
    <property type="entry name" value="RNMT_CmcI"/>
</dbReference>
<gene>
    <name evidence="4" type="ORF">AWC38_SpisGene16302</name>
</gene>
<comment type="caution">
    <text evidence="4">The sequence shown here is derived from an EMBL/GenBank/DDBJ whole genome shotgun (WGS) entry which is preliminary data.</text>
</comment>